<dbReference type="EMBL" id="BLLF01000024">
    <property type="protein sequence ID" value="GFH06145.1"/>
    <property type="molecule type" value="Genomic_DNA"/>
</dbReference>
<proteinExistence type="predicted"/>
<sequence length="132" mass="13468">MLPAVPALSFDVVHASCVALLCYTSNRHAPDGSAWSCRVSSSGSLPGAPQASSPPKGQPRPAVAMAGAYVHQSAGADSMAAMHRAAAQAMGPGHASNGRASAGVPPEVLAERDEALREMRETNEVRPQPLSG</sequence>
<gene>
    <name evidence="3" type="ORF">HaLaN_00724</name>
</gene>
<keyword evidence="2" id="KW-0732">Signal</keyword>
<evidence type="ECO:0000256" key="1">
    <source>
        <dbReference type="SAM" id="MobiDB-lite"/>
    </source>
</evidence>
<name>A0A699Y9X4_HAELA</name>
<protein>
    <submittedName>
        <fullName evidence="3">Uncharacterized protein</fullName>
    </submittedName>
</protein>
<feature type="region of interest" description="Disordered" evidence="1">
    <location>
        <begin position="30"/>
        <end position="65"/>
    </location>
</feature>
<keyword evidence="4" id="KW-1185">Reference proteome</keyword>
<organism evidence="3 4">
    <name type="scientific">Haematococcus lacustris</name>
    <name type="common">Green alga</name>
    <name type="synonym">Haematococcus pluvialis</name>
    <dbReference type="NCBI Taxonomy" id="44745"/>
    <lineage>
        <taxon>Eukaryota</taxon>
        <taxon>Viridiplantae</taxon>
        <taxon>Chlorophyta</taxon>
        <taxon>core chlorophytes</taxon>
        <taxon>Chlorophyceae</taxon>
        <taxon>CS clade</taxon>
        <taxon>Chlamydomonadales</taxon>
        <taxon>Haematococcaceae</taxon>
        <taxon>Haematococcus</taxon>
    </lineage>
</organism>
<feature type="chain" id="PRO_5025353994" evidence="2">
    <location>
        <begin position="16"/>
        <end position="132"/>
    </location>
</feature>
<comment type="caution">
    <text evidence="3">The sequence shown here is derived from an EMBL/GenBank/DDBJ whole genome shotgun (WGS) entry which is preliminary data.</text>
</comment>
<evidence type="ECO:0000313" key="4">
    <source>
        <dbReference type="Proteomes" id="UP000485058"/>
    </source>
</evidence>
<feature type="signal peptide" evidence="2">
    <location>
        <begin position="1"/>
        <end position="15"/>
    </location>
</feature>
<dbReference type="Proteomes" id="UP000485058">
    <property type="component" value="Unassembled WGS sequence"/>
</dbReference>
<accession>A0A699Y9X4</accession>
<evidence type="ECO:0000256" key="2">
    <source>
        <dbReference type="SAM" id="SignalP"/>
    </source>
</evidence>
<dbReference type="AlphaFoldDB" id="A0A699Y9X4"/>
<feature type="compositionally biased region" description="Basic and acidic residues" evidence="1">
    <location>
        <begin position="109"/>
        <end position="124"/>
    </location>
</feature>
<feature type="compositionally biased region" description="Low complexity" evidence="1">
    <location>
        <begin position="77"/>
        <end position="90"/>
    </location>
</feature>
<feature type="region of interest" description="Disordered" evidence="1">
    <location>
        <begin position="77"/>
        <end position="132"/>
    </location>
</feature>
<evidence type="ECO:0000313" key="3">
    <source>
        <dbReference type="EMBL" id="GFH06145.1"/>
    </source>
</evidence>
<feature type="compositionally biased region" description="Polar residues" evidence="1">
    <location>
        <begin position="38"/>
        <end position="55"/>
    </location>
</feature>
<reference evidence="3 4" key="1">
    <citation type="submission" date="2020-02" db="EMBL/GenBank/DDBJ databases">
        <title>Draft genome sequence of Haematococcus lacustris strain NIES-144.</title>
        <authorList>
            <person name="Morimoto D."/>
            <person name="Nakagawa S."/>
            <person name="Yoshida T."/>
            <person name="Sawayama S."/>
        </authorList>
    </citation>
    <scope>NUCLEOTIDE SEQUENCE [LARGE SCALE GENOMIC DNA]</scope>
    <source>
        <strain evidence="3 4">NIES-144</strain>
    </source>
</reference>